<dbReference type="GO" id="GO:0016747">
    <property type="term" value="F:acyltransferase activity, transferring groups other than amino-acyl groups"/>
    <property type="evidence" value="ECO:0007669"/>
    <property type="project" value="InterPro"/>
</dbReference>
<gene>
    <name evidence="4" type="ORF">SAMN05421545_3162</name>
</gene>
<dbReference type="STRING" id="1077936.SAMN05421545_3162"/>
<evidence type="ECO:0000313" key="5">
    <source>
        <dbReference type="Proteomes" id="UP000185924"/>
    </source>
</evidence>
<reference evidence="5" key="1">
    <citation type="submission" date="2017-01" db="EMBL/GenBank/DDBJ databases">
        <authorList>
            <person name="Varghese N."/>
            <person name="Submissions S."/>
        </authorList>
    </citation>
    <scope>NUCLEOTIDE SEQUENCE [LARGE SCALE GENOMIC DNA]</scope>
    <source>
        <strain evidence="5">DM9</strain>
    </source>
</reference>
<dbReference type="PROSITE" id="PS51186">
    <property type="entry name" value="GNAT"/>
    <property type="match status" value="1"/>
</dbReference>
<dbReference type="PANTHER" id="PTHR43877">
    <property type="entry name" value="AMINOALKYLPHOSPHONATE N-ACETYLTRANSFERASE-RELATED-RELATED"/>
    <property type="match status" value="1"/>
</dbReference>
<feature type="domain" description="N-acetyltransferase" evidence="3">
    <location>
        <begin position="3"/>
        <end position="146"/>
    </location>
</feature>
<name>A0A1N7A1N0_9BACT</name>
<keyword evidence="5" id="KW-1185">Reference proteome</keyword>
<dbReference type="AlphaFoldDB" id="A0A1N7A1N0"/>
<dbReference type="EMBL" id="FTNM01000005">
    <property type="protein sequence ID" value="SIR32899.1"/>
    <property type="molecule type" value="Genomic_DNA"/>
</dbReference>
<evidence type="ECO:0000313" key="4">
    <source>
        <dbReference type="EMBL" id="SIR32899.1"/>
    </source>
</evidence>
<dbReference type="InterPro" id="IPR000182">
    <property type="entry name" value="GNAT_dom"/>
</dbReference>
<organism evidence="4 5">
    <name type="scientific">Pontibacter lucknowensis</name>
    <dbReference type="NCBI Taxonomy" id="1077936"/>
    <lineage>
        <taxon>Bacteria</taxon>
        <taxon>Pseudomonadati</taxon>
        <taxon>Bacteroidota</taxon>
        <taxon>Cytophagia</taxon>
        <taxon>Cytophagales</taxon>
        <taxon>Hymenobacteraceae</taxon>
        <taxon>Pontibacter</taxon>
    </lineage>
</organism>
<keyword evidence="1 4" id="KW-0808">Transferase</keyword>
<keyword evidence="2" id="KW-0012">Acyltransferase</keyword>
<evidence type="ECO:0000256" key="1">
    <source>
        <dbReference type="ARBA" id="ARBA00022679"/>
    </source>
</evidence>
<dbReference type="CDD" id="cd04301">
    <property type="entry name" value="NAT_SF"/>
    <property type="match status" value="1"/>
</dbReference>
<dbReference type="OrthoDB" id="9792929at2"/>
<dbReference type="RefSeq" id="WP_076422795.1">
    <property type="nucleotide sequence ID" value="NZ_FTNM01000005.1"/>
</dbReference>
<dbReference type="SUPFAM" id="SSF55729">
    <property type="entry name" value="Acyl-CoA N-acyltransferases (Nat)"/>
    <property type="match status" value="1"/>
</dbReference>
<dbReference type="Pfam" id="PF00583">
    <property type="entry name" value="Acetyltransf_1"/>
    <property type="match status" value="1"/>
</dbReference>
<dbReference type="InterPro" id="IPR016181">
    <property type="entry name" value="Acyl_CoA_acyltransferase"/>
</dbReference>
<dbReference type="Gene3D" id="3.40.630.30">
    <property type="match status" value="1"/>
</dbReference>
<proteinExistence type="predicted"/>
<evidence type="ECO:0000256" key="2">
    <source>
        <dbReference type="ARBA" id="ARBA00023315"/>
    </source>
</evidence>
<dbReference type="Proteomes" id="UP000185924">
    <property type="component" value="Unassembled WGS sequence"/>
</dbReference>
<protein>
    <submittedName>
        <fullName evidence="4">Acetyltransferase (GNAT) domain-containing protein</fullName>
    </submittedName>
</protein>
<dbReference type="InterPro" id="IPR050832">
    <property type="entry name" value="Bact_Acetyltransf"/>
</dbReference>
<evidence type="ECO:0000259" key="3">
    <source>
        <dbReference type="PROSITE" id="PS51186"/>
    </source>
</evidence>
<sequence>MSITIRKIAPAYAGALASLSQQFGYNVSAEEMEQRIGQVLARKEHCGFVAIKADQIVGWIHGFHTFRLESEPFVEIGGLVVDQNFRRQGIGQQLVHKVNEWAADQSVGRLRVRCHTARTDTHVFYQKTGFTESKEQKVFDMPVTLQ</sequence>
<accession>A0A1N7A1N0</accession>